<feature type="signal peptide" evidence="2">
    <location>
        <begin position="1"/>
        <end position="21"/>
    </location>
</feature>
<keyword evidence="1" id="KW-1133">Transmembrane helix</keyword>
<dbReference type="GeneID" id="97605912"/>
<keyword evidence="1" id="KW-0472">Membrane</keyword>
<name>A0ABX7ML73_ERWAM</name>
<accession>A0ABX7ML73</accession>
<feature type="chain" id="PRO_5046956040" evidence="2">
    <location>
        <begin position="22"/>
        <end position="137"/>
    </location>
</feature>
<evidence type="ECO:0000256" key="1">
    <source>
        <dbReference type="SAM" id="Phobius"/>
    </source>
</evidence>
<gene>
    <name evidence="3" type="ORF">JGC47_07965</name>
</gene>
<dbReference type="InterPro" id="IPR045398">
    <property type="entry name" value="DUF6515"/>
</dbReference>
<evidence type="ECO:0000313" key="3">
    <source>
        <dbReference type="EMBL" id="QSI93199.1"/>
    </source>
</evidence>
<dbReference type="EMBL" id="CP066796">
    <property type="protein sequence ID" value="QSI93199.1"/>
    <property type="molecule type" value="Genomic_DNA"/>
</dbReference>
<organism evidence="3 4">
    <name type="scientific">Erwinia amylovora</name>
    <name type="common">Fire blight bacteria</name>
    <dbReference type="NCBI Taxonomy" id="552"/>
    <lineage>
        <taxon>Bacteria</taxon>
        <taxon>Pseudomonadati</taxon>
        <taxon>Pseudomonadota</taxon>
        <taxon>Gammaproteobacteria</taxon>
        <taxon>Enterobacterales</taxon>
        <taxon>Erwiniaceae</taxon>
        <taxon>Erwinia</taxon>
    </lineage>
</organism>
<keyword evidence="2" id="KW-0732">Signal</keyword>
<protein>
    <submittedName>
        <fullName evidence="3">Uncharacterized protein</fullName>
    </submittedName>
</protein>
<proteinExistence type="predicted"/>
<reference evidence="3 4" key="1">
    <citation type="submission" date="2020-12" db="EMBL/GenBank/DDBJ databases">
        <title>Genome sequence of Erwinia amylovora ATCC15580, a type strain.</title>
        <authorList>
            <person name="Kang I.-J."/>
            <person name="Roh E."/>
        </authorList>
    </citation>
    <scope>NUCLEOTIDE SEQUENCE [LARGE SCALE GENOMIC DNA]</scope>
    <source>
        <strain evidence="3 4">ATCC 15580</strain>
    </source>
</reference>
<evidence type="ECO:0000256" key="2">
    <source>
        <dbReference type="SAM" id="SignalP"/>
    </source>
</evidence>
<sequence>MKKVMISFLALTLLTPALSSAHHVDWKPPHGWHQGGGWKPPPPWHHNWRPAEPRRLVILPAAAAAVIIGGLTYYVLNGSYYQRQYDNSYRVVDPPVDNRGGMRPLDYDGERFYVQGGHFYRRNINGQYIEVSRPAGL</sequence>
<keyword evidence="4" id="KW-1185">Reference proteome</keyword>
<dbReference type="Pfam" id="PF20125">
    <property type="entry name" value="DUF6515"/>
    <property type="match status" value="1"/>
</dbReference>
<evidence type="ECO:0000313" key="4">
    <source>
        <dbReference type="Proteomes" id="UP000662840"/>
    </source>
</evidence>
<dbReference type="RefSeq" id="WP_004157361.1">
    <property type="nucleotide sequence ID" value="NZ_CP024970.1"/>
</dbReference>
<dbReference type="Proteomes" id="UP000662840">
    <property type="component" value="Chromosome"/>
</dbReference>
<keyword evidence="1" id="KW-0812">Transmembrane</keyword>
<feature type="transmembrane region" description="Helical" evidence="1">
    <location>
        <begin position="56"/>
        <end position="76"/>
    </location>
</feature>